<reference evidence="2 3" key="1">
    <citation type="submission" date="2020-06" db="EMBL/GenBank/DDBJ databases">
        <authorList>
            <person name="Li R."/>
            <person name="Bekaert M."/>
        </authorList>
    </citation>
    <scope>NUCLEOTIDE SEQUENCE [LARGE SCALE GENOMIC DNA]</scope>
    <source>
        <strain evidence="3">wild</strain>
    </source>
</reference>
<proteinExistence type="predicted"/>
<dbReference type="EMBL" id="CACVKT020004159">
    <property type="protein sequence ID" value="CAC5388383.1"/>
    <property type="molecule type" value="Genomic_DNA"/>
</dbReference>
<accession>A0A6J8BWK3</accession>
<gene>
    <name evidence="2" type="ORF">MCOR_23650</name>
</gene>
<keyword evidence="3" id="KW-1185">Reference proteome</keyword>
<sequence length="188" mass="21462">MQDDIMKKIHATEEEESNQIGRLLNSLTEKENEITKCQGKLEKFKQHATDVKTFISMKQLEQDISSKGEFFYSMIDSESFKDRELSYHAHASLQKIATDIRNYGEVVIKKIPCNVFLKRRKNKQTKRMVPHSLCSNTTMATSKPLCGACNIQHITSISVVWCTECDEGRPSQSGQQFFSSLLAFTVLT</sequence>
<evidence type="ECO:0000313" key="2">
    <source>
        <dbReference type="EMBL" id="CAC5388383.1"/>
    </source>
</evidence>
<evidence type="ECO:0000256" key="1">
    <source>
        <dbReference type="SAM" id="Coils"/>
    </source>
</evidence>
<dbReference type="Proteomes" id="UP000507470">
    <property type="component" value="Unassembled WGS sequence"/>
</dbReference>
<evidence type="ECO:0000313" key="3">
    <source>
        <dbReference type="Proteomes" id="UP000507470"/>
    </source>
</evidence>
<keyword evidence="1" id="KW-0175">Coiled coil</keyword>
<organism evidence="2 3">
    <name type="scientific">Mytilus coruscus</name>
    <name type="common">Sea mussel</name>
    <dbReference type="NCBI Taxonomy" id="42192"/>
    <lineage>
        <taxon>Eukaryota</taxon>
        <taxon>Metazoa</taxon>
        <taxon>Spiralia</taxon>
        <taxon>Lophotrochozoa</taxon>
        <taxon>Mollusca</taxon>
        <taxon>Bivalvia</taxon>
        <taxon>Autobranchia</taxon>
        <taxon>Pteriomorphia</taxon>
        <taxon>Mytilida</taxon>
        <taxon>Mytiloidea</taxon>
        <taxon>Mytilidae</taxon>
        <taxon>Mytilinae</taxon>
        <taxon>Mytilus</taxon>
    </lineage>
</organism>
<dbReference type="AlphaFoldDB" id="A0A6J8BWK3"/>
<protein>
    <submittedName>
        <fullName evidence="2">Uncharacterized protein</fullName>
    </submittedName>
</protein>
<feature type="coiled-coil region" evidence="1">
    <location>
        <begin position="13"/>
        <end position="47"/>
    </location>
</feature>
<name>A0A6J8BWK3_MYTCO</name>
<dbReference type="OrthoDB" id="10493912at2759"/>